<feature type="compositionally biased region" description="Basic and acidic residues" evidence="1">
    <location>
        <begin position="90"/>
        <end position="99"/>
    </location>
</feature>
<reference evidence="2" key="1">
    <citation type="submission" date="2023-06" db="EMBL/GenBank/DDBJ databases">
        <title>Genome-scale phylogeny and comparative genomics of the fungal order Sordariales.</title>
        <authorList>
            <consortium name="Lawrence Berkeley National Laboratory"/>
            <person name="Hensen N."/>
            <person name="Bonometti L."/>
            <person name="Westerberg I."/>
            <person name="Brannstrom I.O."/>
            <person name="Guillou S."/>
            <person name="Cros-Aarteil S."/>
            <person name="Calhoun S."/>
            <person name="Haridas S."/>
            <person name="Kuo A."/>
            <person name="Mondo S."/>
            <person name="Pangilinan J."/>
            <person name="Riley R."/>
            <person name="LaButti K."/>
            <person name="Andreopoulos B."/>
            <person name="Lipzen A."/>
            <person name="Chen C."/>
            <person name="Yanf M."/>
            <person name="Daum C."/>
            <person name="Ng V."/>
            <person name="Clum A."/>
            <person name="Steindorff A."/>
            <person name="Ohm R."/>
            <person name="Martin F."/>
            <person name="Silar P."/>
            <person name="Natvig D."/>
            <person name="Lalanne C."/>
            <person name="Gautier V."/>
            <person name="Ament-velasquez S.L."/>
            <person name="Kruys A."/>
            <person name="Hutchinson M.I."/>
            <person name="Powell A.J."/>
            <person name="Barry K."/>
            <person name="Miller A.N."/>
            <person name="Grigoriev I.V."/>
            <person name="Debuchy R."/>
            <person name="Gladieux P."/>
            <person name="Thoren M.H."/>
            <person name="Johannesson H."/>
        </authorList>
    </citation>
    <scope>NUCLEOTIDE SEQUENCE</scope>
    <source>
        <strain evidence="2">SMH3391-2</strain>
    </source>
</reference>
<feature type="region of interest" description="Disordered" evidence="1">
    <location>
        <begin position="47"/>
        <end position="99"/>
    </location>
</feature>
<dbReference type="AlphaFoldDB" id="A0AA40CEI6"/>
<protein>
    <submittedName>
        <fullName evidence="2">Uncharacterized protein</fullName>
    </submittedName>
</protein>
<dbReference type="Proteomes" id="UP001174934">
    <property type="component" value="Unassembled WGS sequence"/>
</dbReference>
<gene>
    <name evidence="2" type="ORF">B0T17DRAFT_513473</name>
</gene>
<organism evidence="2 3">
    <name type="scientific">Bombardia bombarda</name>
    <dbReference type="NCBI Taxonomy" id="252184"/>
    <lineage>
        <taxon>Eukaryota</taxon>
        <taxon>Fungi</taxon>
        <taxon>Dikarya</taxon>
        <taxon>Ascomycota</taxon>
        <taxon>Pezizomycotina</taxon>
        <taxon>Sordariomycetes</taxon>
        <taxon>Sordariomycetidae</taxon>
        <taxon>Sordariales</taxon>
        <taxon>Lasiosphaeriaceae</taxon>
        <taxon>Bombardia</taxon>
    </lineage>
</organism>
<feature type="compositionally biased region" description="Basic and acidic residues" evidence="1">
    <location>
        <begin position="59"/>
        <end position="78"/>
    </location>
</feature>
<dbReference type="EMBL" id="JAULSR010000001">
    <property type="protein sequence ID" value="KAK0634489.1"/>
    <property type="molecule type" value="Genomic_DNA"/>
</dbReference>
<name>A0AA40CEI6_9PEZI</name>
<comment type="caution">
    <text evidence="2">The sequence shown here is derived from an EMBL/GenBank/DDBJ whole genome shotgun (WGS) entry which is preliminary data.</text>
</comment>
<sequence>MVCIFPSHTFNVPPTNLNYIHHTLYTRTQHPANNDIQKVQQWRWTRSNRLLRQGRSGHQGKDRAGQERRPQVQHEPQGHFRRQGADVEDQDHGSEAAKR</sequence>
<evidence type="ECO:0000313" key="2">
    <source>
        <dbReference type="EMBL" id="KAK0634489.1"/>
    </source>
</evidence>
<evidence type="ECO:0000313" key="3">
    <source>
        <dbReference type="Proteomes" id="UP001174934"/>
    </source>
</evidence>
<keyword evidence="3" id="KW-1185">Reference proteome</keyword>
<proteinExistence type="predicted"/>
<accession>A0AA40CEI6</accession>
<evidence type="ECO:0000256" key="1">
    <source>
        <dbReference type="SAM" id="MobiDB-lite"/>
    </source>
</evidence>